<organism evidence="2 3">
    <name type="scientific">Actibacterium mucosum KCTC 23349</name>
    <dbReference type="NCBI Taxonomy" id="1454373"/>
    <lineage>
        <taxon>Bacteria</taxon>
        <taxon>Pseudomonadati</taxon>
        <taxon>Pseudomonadota</taxon>
        <taxon>Alphaproteobacteria</taxon>
        <taxon>Rhodobacterales</taxon>
        <taxon>Roseobacteraceae</taxon>
        <taxon>Actibacterium</taxon>
    </lineage>
</organism>
<sequence length="165" mass="17769">MSDISEFEQRITAALKRIGQGMDALSAAPETPETAEVDTDALAAAQEALEAEKMANAQLEERVKAIREKQDSQVANLEREVAHLRVRNDEVEAEIAGLKAVTAKLRRLNQALRAANAEGVGDAELINQSLQTELDALATLRDGDRAEIDAVLATIEPLAQGEQNA</sequence>
<evidence type="ECO:0000313" key="2">
    <source>
        <dbReference type="EMBL" id="KAJ54497.1"/>
    </source>
</evidence>
<accession>A0A037ZEE5</accession>
<proteinExistence type="predicted"/>
<dbReference type="AlphaFoldDB" id="A0A037ZEE5"/>
<reference evidence="2 3" key="1">
    <citation type="submission" date="2014-03" db="EMBL/GenBank/DDBJ databases">
        <title>Draft Genome Sequence of Actibacterium mucosum KCTC 23349, a Marine Alphaproteobacterium with Complex Ionic Requirements Isolated from Mediterranean Seawater at Malvarrosa Beach, Valencia, Spain.</title>
        <authorList>
            <person name="Arahal D.R."/>
            <person name="Shao Z."/>
            <person name="Lai Q."/>
            <person name="Pujalte M.J."/>
        </authorList>
    </citation>
    <scope>NUCLEOTIDE SEQUENCE [LARGE SCALE GENOMIC DNA]</scope>
    <source>
        <strain evidence="2 3">KCTC 23349</strain>
    </source>
</reference>
<feature type="coiled-coil region" evidence="1">
    <location>
        <begin position="42"/>
        <end position="118"/>
    </location>
</feature>
<protein>
    <recommendedName>
        <fullName evidence="4">Colicin transporter</fullName>
    </recommendedName>
</protein>
<dbReference type="STRING" id="1454373.ACMU_17465"/>
<keyword evidence="3" id="KW-1185">Reference proteome</keyword>
<dbReference type="EMBL" id="JFKE01000007">
    <property type="protein sequence ID" value="KAJ54497.1"/>
    <property type="molecule type" value="Genomic_DNA"/>
</dbReference>
<dbReference type="Proteomes" id="UP000026249">
    <property type="component" value="Unassembled WGS sequence"/>
</dbReference>
<comment type="caution">
    <text evidence="2">The sequence shown here is derived from an EMBL/GenBank/DDBJ whole genome shotgun (WGS) entry which is preliminary data.</text>
</comment>
<dbReference type="RefSeq" id="WP_035261266.1">
    <property type="nucleotide sequence ID" value="NZ_JFKE01000007.1"/>
</dbReference>
<evidence type="ECO:0000313" key="3">
    <source>
        <dbReference type="Proteomes" id="UP000026249"/>
    </source>
</evidence>
<evidence type="ECO:0008006" key="4">
    <source>
        <dbReference type="Google" id="ProtNLM"/>
    </source>
</evidence>
<keyword evidence="1" id="KW-0175">Coiled coil</keyword>
<evidence type="ECO:0000256" key="1">
    <source>
        <dbReference type="SAM" id="Coils"/>
    </source>
</evidence>
<name>A0A037ZEE5_9RHOB</name>
<dbReference type="OrthoDB" id="7871100at2"/>
<gene>
    <name evidence="2" type="ORF">ACMU_17465</name>
</gene>